<dbReference type="EMBL" id="BSTX01000004">
    <property type="protein sequence ID" value="GLZ80533.1"/>
    <property type="molecule type" value="Genomic_DNA"/>
</dbReference>
<accession>A0A9W6SR14</accession>
<evidence type="ECO:0000313" key="3">
    <source>
        <dbReference type="EMBL" id="GLZ80533.1"/>
    </source>
</evidence>
<keyword evidence="1" id="KW-0812">Transmembrane</keyword>
<keyword evidence="1" id="KW-0472">Membrane</keyword>
<protein>
    <recommendedName>
        <fullName evidence="2">DUF4097 domain-containing protein</fullName>
    </recommendedName>
</protein>
<evidence type="ECO:0000259" key="2">
    <source>
        <dbReference type="Pfam" id="PF13349"/>
    </source>
</evidence>
<keyword evidence="4" id="KW-1185">Reference proteome</keyword>
<dbReference type="InterPro" id="IPR025164">
    <property type="entry name" value="Toastrack_DUF4097"/>
</dbReference>
<feature type="transmembrane region" description="Helical" evidence="1">
    <location>
        <begin position="12"/>
        <end position="33"/>
    </location>
</feature>
<name>A0A9W6SR14_9ACTN</name>
<gene>
    <name evidence="3" type="ORF">Afil01_53400</name>
</gene>
<reference evidence="3" key="1">
    <citation type="submission" date="2023-03" db="EMBL/GenBank/DDBJ databases">
        <title>Actinorhabdospora filicis NBRC 111898.</title>
        <authorList>
            <person name="Ichikawa N."/>
            <person name="Sato H."/>
            <person name="Tonouchi N."/>
        </authorList>
    </citation>
    <scope>NUCLEOTIDE SEQUENCE</scope>
    <source>
        <strain evidence="3">NBRC 111898</strain>
    </source>
</reference>
<evidence type="ECO:0000313" key="4">
    <source>
        <dbReference type="Proteomes" id="UP001165079"/>
    </source>
</evidence>
<comment type="caution">
    <text evidence="3">The sequence shown here is derived from an EMBL/GenBank/DDBJ whole genome shotgun (WGS) entry which is preliminary data.</text>
</comment>
<organism evidence="3 4">
    <name type="scientific">Actinorhabdospora filicis</name>
    <dbReference type="NCBI Taxonomy" id="1785913"/>
    <lineage>
        <taxon>Bacteria</taxon>
        <taxon>Bacillati</taxon>
        <taxon>Actinomycetota</taxon>
        <taxon>Actinomycetes</taxon>
        <taxon>Micromonosporales</taxon>
        <taxon>Micromonosporaceae</taxon>
        <taxon>Actinorhabdospora</taxon>
    </lineage>
</organism>
<sequence length="254" mass="26314">MTVPQSGTRRTFPRLVITGTVVATVVAMIVWMAQHFAGPERASSTETHPAPVALEITTDRGNVKVMRGGDGQARVDRAVRWYEGDEPGGRGVLDRGILRLNGTCGDDCQIDYTVWVPPATPVKVTSSAGNVDVADLTGAVTLSLSHGNADLSGLAGPLDVRVSSGNVTAEDISSPGATYHSDHGNVDVTYVSSPSMVDITSSSGNIDLRLPSVAAGYQLDVSAMSTEVNMASTATSPYKVRVAADSGIAKVSGA</sequence>
<dbReference type="Pfam" id="PF13349">
    <property type="entry name" value="DUF4097"/>
    <property type="match status" value="1"/>
</dbReference>
<evidence type="ECO:0000256" key="1">
    <source>
        <dbReference type="SAM" id="Phobius"/>
    </source>
</evidence>
<dbReference type="RefSeq" id="WP_285665737.1">
    <property type="nucleotide sequence ID" value="NZ_BSTX01000004.1"/>
</dbReference>
<keyword evidence="1" id="KW-1133">Transmembrane helix</keyword>
<dbReference type="AlphaFoldDB" id="A0A9W6SR14"/>
<dbReference type="Proteomes" id="UP001165079">
    <property type="component" value="Unassembled WGS sequence"/>
</dbReference>
<proteinExistence type="predicted"/>
<feature type="domain" description="DUF4097" evidence="2">
    <location>
        <begin position="122"/>
        <end position="232"/>
    </location>
</feature>